<dbReference type="RefSeq" id="WP_344356021.1">
    <property type="nucleotide sequence ID" value="NZ_BAAASR010000002.1"/>
</dbReference>
<gene>
    <name evidence="1" type="ORF">GCM10010393_06310</name>
</gene>
<sequence length="92" mass="8418">MDDDASAGSAASALGRLALGHLALGPTPPAFGAGGTGVLGNVTASDAASLATRAGGVTLSVSGASALRATASPATCPQLGGRAADRGVTATG</sequence>
<dbReference type="Proteomes" id="UP001499942">
    <property type="component" value="Unassembled WGS sequence"/>
</dbReference>
<name>A0ABN3L6K0_9ACTN</name>
<accession>A0ABN3L6K0</accession>
<keyword evidence="2" id="KW-1185">Reference proteome</keyword>
<evidence type="ECO:0000313" key="1">
    <source>
        <dbReference type="EMBL" id="GAA2478732.1"/>
    </source>
</evidence>
<organism evidence="1 2">
    <name type="scientific">Streptomyces gobitricini</name>
    <dbReference type="NCBI Taxonomy" id="68211"/>
    <lineage>
        <taxon>Bacteria</taxon>
        <taxon>Bacillati</taxon>
        <taxon>Actinomycetota</taxon>
        <taxon>Actinomycetes</taxon>
        <taxon>Kitasatosporales</taxon>
        <taxon>Streptomycetaceae</taxon>
        <taxon>Streptomyces</taxon>
    </lineage>
</organism>
<dbReference type="EMBL" id="BAAASR010000002">
    <property type="protein sequence ID" value="GAA2478732.1"/>
    <property type="molecule type" value="Genomic_DNA"/>
</dbReference>
<proteinExistence type="predicted"/>
<reference evidence="1 2" key="1">
    <citation type="journal article" date="2019" name="Int. J. Syst. Evol. Microbiol.">
        <title>The Global Catalogue of Microorganisms (GCM) 10K type strain sequencing project: providing services to taxonomists for standard genome sequencing and annotation.</title>
        <authorList>
            <consortium name="The Broad Institute Genomics Platform"/>
            <consortium name="The Broad Institute Genome Sequencing Center for Infectious Disease"/>
            <person name="Wu L."/>
            <person name="Ma J."/>
        </authorList>
    </citation>
    <scope>NUCLEOTIDE SEQUENCE [LARGE SCALE GENOMIC DNA]</scope>
    <source>
        <strain evidence="1 2">JCM 5062</strain>
    </source>
</reference>
<comment type="caution">
    <text evidence="1">The sequence shown here is derived from an EMBL/GenBank/DDBJ whole genome shotgun (WGS) entry which is preliminary data.</text>
</comment>
<protein>
    <submittedName>
        <fullName evidence="1">Uncharacterized protein</fullName>
    </submittedName>
</protein>
<evidence type="ECO:0000313" key="2">
    <source>
        <dbReference type="Proteomes" id="UP001499942"/>
    </source>
</evidence>